<reference evidence="1" key="1">
    <citation type="submission" date="2021-01" db="EMBL/GenBank/DDBJ databases">
        <authorList>
            <consortium name="Genoscope - CEA"/>
            <person name="William W."/>
        </authorList>
    </citation>
    <scope>NUCLEOTIDE SEQUENCE</scope>
</reference>
<name>A0A8S1NZ40_PARPR</name>
<proteinExistence type="predicted"/>
<dbReference type="AlphaFoldDB" id="A0A8S1NZ40"/>
<dbReference type="EMBL" id="CAJJDM010000106">
    <property type="protein sequence ID" value="CAD8097150.1"/>
    <property type="molecule type" value="Genomic_DNA"/>
</dbReference>
<organism evidence="1 2">
    <name type="scientific">Paramecium primaurelia</name>
    <dbReference type="NCBI Taxonomy" id="5886"/>
    <lineage>
        <taxon>Eukaryota</taxon>
        <taxon>Sar</taxon>
        <taxon>Alveolata</taxon>
        <taxon>Ciliophora</taxon>
        <taxon>Intramacronucleata</taxon>
        <taxon>Oligohymenophorea</taxon>
        <taxon>Peniculida</taxon>
        <taxon>Parameciidae</taxon>
        <taxon>Paramecium</taxon>
    </lineage>
</organism>
<dbReference type="OMA" id="MEGSIMK"/>
<keyword evidence="2" id="KW-1185">Reference proteome</keyword>
<dbReference type="Proteomes" id="UP000688137">
    <property type="component" value="Unassembled WGS sequence"/>
</dbReference>
<protein>
    <submittedName>
        <fullName evidence="1">Uncharacterized protein</fullName>
    </submittedName>
</protein>
<comment type="caution">
    <text evidence="1">The sequence shown here is derived from an EMBL/GenBank/DDBJ whole genome shotgun (WGS) entry which is preliminary data.</text>
</comment>
<accession>A0A8S1NZ40</accession>
<sequence length="137" mass="14870">MGICHCSKSSETEQKQVKVKVGGGEDGTCTWKILKGAQQYNLVTNSGWEMKFELSSNGTISGGNKNDNEENALKKIYAGTLKNGILDCIATFEDGAQIKYDGQMEGSIMKVTCRVIKGSDKFNEGDIADCIGPVKYE</sequence>
<evidence type="ECO:0000313" key="2">
    <source>
        <dbReference type="Proteomes" id="UP000688137"/>
    </source>
</evidence>
<gene>
    <name evidence="1" type="ORF">PPRIM_AZ9-3.1.T1030082</name>
</gene>
<evidence type="ECO:0000313" key="1">
    <source>
        <dbReference type="EMBL" id="CAD8097150.1"/>
    </source>
</evidence>